<evidence type="ECO:0000313" key="1">
    <source>
        <dbReference type="EMBL" id="MBS5331754.1"/>
    </source>
</evidence>
<proteinExistence type="predicted"/>
<name>A0A943DEY4_9FIRM</name>
<comment type="caution">
    <text evidence="1">The sequence shown here is derived from an EMBL/GenBank/DDBJ whole genome shotgun (WGS) entry which is preliminary data.</text>
</comment>
<gene>
    <name evidence="1" type="ORF">KHY36_04390</name>
</gene>
<dbReference type="EMBL" id="JAGZGG010000006">
    <property type="protein sequence ID" value="MBS5331754.1"/>
    <property type="molecule type" value="Genomic_DNA"/>
</dbReference>
<dbReference type="AlphaFoldDB" id="A0A943DEY4"/>
<evidence type="ECO:0000313" key="2">
    <source>
        <dbReference type="Proteomes" id="UP000759273"/>
    </source>
</evidence>
<accession>A0A943DEY4</accession>
<sequence length="231" mass="25920">MAWELLPVNYTDATWSGLKRYTEIQNGDGTVSFQDVTVYSQKENSFFGAKEANRMNEALNTLMSMVESGTDLYTAFQNYFNTQKGLFEDTADATQAGFSAYIAKLEAEGDGIVETIKTDYRNEITAFENQQEQLFNTWFEFIKSQLGDDVAGNLQNQIDSLDVKTDGFDPRNTVFSADGQTITETYGDKKIETTFVSADKIVQKLYENELLTLTKTVTFGSDGLTISEEVK</sequence>
<protein>
    <submittedName>
        <fullName evidence="1">Uncharacterized protein</fullName>
    </submittedName>
</protein>
<dbReference type="Proteomes" id="UP000759273">
    <property type="component" value="Unassembled WGS sequence"/>
</dbReference>
<reference evidence="1" key="1">
    <citation type="submission" date="2021-02" db="EMBL/GenBank/DDBJ databases">
        <title>Infant gut strain persistence is associated with maternal origin, phylogeny, and functional potential including surface adhesion and iron acquisition.</title>
        <authorList>
            <person name="Lou Y.C."/>
        </authorList>
    </citation>
    <scope>NUCLEOTIDE SEQUENCE</scope>
    <source>
        <strain evidence="1">L3_101_000M1_dasL3_101_000M1_concoct_87</strain>
    </source>
</reference>
<organism evidence="1 2">
    <name type="scientific">Subdoligranulum variabile</name>
    <dbReference type="NCBI Taxonomy" id="214851"/>
    <lineage>
        <taxon>Bacteria</taxon>
        <taxon>Bacillati</taxon>
        <taxon>Bacillota</taxon>
        <taxon>Clostridia</taxon>
        <taxon>Eubacteriales</taxon>
        <taxon>Oscillospiraceae</taxon>
        <taxon>Subdoligranulum</taxon>
    </lineage>
</organism>